<evidence type="ECO:0000313" key="7">
    <source>
        <dbReference type="EMBL" id="CAD5112741.1"/>
    </source>
</evidence>
<feature type="transmembrane region" description="Helical" evidence="5">
    <location>
        <begin position="120"/>
        <end position="141"/>
    </location>
</feature>
<dbReference type="GO" id="GO:0016020">
    <property type="term" value="C:membrane"/>
    <property type="evidence" value="ECO:0007669"/>
    <property type="project" value="UniProtKB-SubCell"/>
</dbReference>
<evidence type="ECO:0000256" key="5">
    <source>
        <dbReference type="SAM" id="Phobius"/>
    </source>
</evidence>
<evidence type="ECO:0000256" key="2">
    <source>
        <dbReference type="ARBA" id="ARBA00022692"/>
    </source>
</evidence>
<keyword evidence="4 5" id="KW-0472">Membrane</keyword>
<evidence type="ECO:0000259" key="6">
    <source>
        <dbReference type="PROSITE" id="PS50262"/>
    </source>
</evidence>
<keyword evidence="8" id="KW-1185">Reference proteome</keyword>
<gene>
    <name evidence="7" type="ORF">DGYR_LOCUS1829</name>
</gene>
<dbReference type="OrthoDB" id="10011262at2759"/>
<dbReference type="Proteomes" id="UP000549394">
    <property type="component" value="Unassembled WGS sequence"/>
</dbReference>
<dbReference type="AlphaFoldDB" id="A0A7I8V8S5"/>
<feature type="transmembrane region" description="Helical" evidence="5">
    <location>
        <begin position="77"/>
        <end position="99"/>
    </location>
</feature>
<dbReference type="PANTHER" id="PTHR46641">
    <property type="entry name" value="FMRFAMIDE RECEPTOR-RELATED"/>
    <property type="match status" value="1"/>
</dbReference>
<dbReference type="SUPFAM" id="SSF81321">
    <property type="entry name" value="Family A G protein-coupled receptor-like"/>
    <property type="match status" value="1"/>
</dbReference>
<dbReference type="PANTHER" id="PTHR46641:SF2">
    <property type="entry name" value="FMRFAMIDE RECEPTOR"/>
    <property type="match status" value="1"/>
</dbReference>
<dbReference type="Gene3D" id="1.20.1070.10">
    <property type="entry name" value="Rhodopsin 7-helix transmembrane proteins"/>
    <property type="match status" value="1"/>
</dbReference>
<feature type="transmembrane region" description="Helical" evidence="5">
    <location>
        <begin position="26"/>
        <end position="45"/>
    </location>
</feature>
<name>A0A7I8V8S5_9ANNE</name>
<evidence type="ECO:0000256" key="4">
    <source>
        <dbReference type="ARBA" id="ARBA00023136"/>
    </source>
</evidence>
<feature type="domain" description="G-protein coupled receptors family 1 profile" evidence="6">
    <location>
        <begin position="1"/>
        <end position="126"/>
    </location>
</feature>
<comment type="caution">
    <text evidence="7">The sequence shown here is derived from an EMBL/GenBank/DDBJ whole genome shotgun (WGS) entry which is preliminary data.</text>
</comment>
<evidence type="ECO:0000256" key="1">
    <source>
        <dbReference type="ARBA" id="ARBA00004370"/>
    </source>
</evidence>
<evidence type="ECO:0000256" key="3">
    <source>
        <dbReference type="ARBA" id="ARBA00022989"/>
    </source>
</evidence>
<dbReference type="InterPro" id="IPR017452">
    <property type="entry name" value="GPCR_Rhodpsn_7TM"/>
</dbReference>
<protein>
    <submittedName>
        <fullName evidence="7">DgyrCDS1960</fullName>
    </submittedName>
</protein>
<organism evidence="7 8">
    <name type="scientific">Dimorphilus gyrociliatus</name>
    <dbReference type="NCBI Taxonomy" id="2664684"/>
    <lineage>
        <taxon>Eukaryota</taxon>
        <taxon>Metazoa</taxon>
        <taxon>Spiralia</taxon>
        <taxon>Lophotrochozoa</taxon>
        <taxon>Annelida</taxon>
        <taxon>Polychaeta</taxon>
        <taxon>Polychaeta incertae sedis</taxon>
        <taxon>Dinophilidae</taxon>
        <taxon>Dimorphilus</taxon>
    </lineage>
</organism>
<keyword evidence="2 5" id="KW-0812">Transmembrane</keyword>
<reference evidence="7 8" key="1">
    <citation type="submission" date="2020-08" db="EMBL/GenBank/DDBJ databases">
        <authorList>
            <person name="Hejnol A."/>
        </authorList>
    </citation>
    <scope>NUCLEOTIDE SEQUENCE [LARGE SCALE GENOMIC DNA]</scope>
</reference>
<proteinExistence type="predicted"/>
<dbReference type="EMBL" id="CAJFCJ010000002">
    <property type="protein sequence ID" value="CAD5112741.1"/>
    <property type="molecule type" value="Genomic_DNA"/>
</dbReference>
<dbReference type="InterPro" id="IPR052954">
    <property type="entry name" value="GPCR-Ligand_Int"/>
</dbReference>
<evidence type="ECO:0000313" key="8">
    <source>
        <dbReference type="Proteomes" id="UP000549394"/>
    </source>
</evidence>
<keyword evidence="3 5" id="KW-1133">Transmembrane helix</keyword>
<sequence length="175" mass="20178">MLITLERYIAVCAPHSSWKLAKRSTVITQILLFVISIGINIPRAWEYEPTFKASTGQWVQAPSNLKRSSTYGTYVTVQYWVIQLAIPIATISYMTVMILKKLKLTTQRKRTGLTKSLMTVNIIYIFVQVINGIRRILVVILSKEEVTLCEKPYSYFYGITTFPKTRQEYLVEAKK</sequence>
<dbReference type="PROSITE" id="PS50262">
    <property type="entry name" value="G_PROTEIN_RECEP_F1_2"/>
    <property type="match status" value="1"/>
</dbReference>
<comment type="subcellular location">
    <subcellularLocation>
        <location evidence="1">Membrane</location>
    </subcellularLocation>
</comment>
<accession>A0A7I8V8S5</accession>